<dbReference type="PANTHER" id="PTHR30309">
    <property type="entry name" value="INNER MEMBRANE PROTEIN YGIH"/>
    <property type="match status" value="1"/>
</dbReference>
<keyword evidence="1 10" id="KW-1003">Cell membrane</keyword>
<dbReference type="GO" id="GO:0004366">
    <property type="term" value="F:glycerol-3-phosphate O-acyltransferase activity"/>
    <property type="evidence" value="ECO:0007669"/>
    <property type="project" value="UniProtKB-EC"/>
</dbReference>
<evidence type="ECO:0000256" key="9">
    <source>
        <dbReference type="ARBA" id="ARBA00023264"/>
    </source>
</evidence>
<evidence type="ECO:0000256" key="4">
    <source>
        <dbReference type="ARBA" id="ARBA00022692"/>
    </source>
</evidence>
<feature type="transmembrane region" description="Helical" evidence="10">
    <location>
        <begin position="118"/>
        <end position="139"/>
    </location>
</feature>
<proteinExistence type="inferred from homology"/>
<feature type="transmembrane region" description="Helical" evidence="10">
    <location>
        <begin position="146"/>
        <end position="164"/>
    </location>
</feature>
<dbReference type="PANTHER" id="PTHR30309:SF0">
    <property type="entry name" value="GLYCEROL-3-PHOSPHATE ACYLTRANSFERASE-RELATED"/>
    <property type="match status" value="1"/>
</dbReference>
<evidence type="ECO:0000313" key="12">
    <source>
        <dbReference type="Proteomes" id="UP001254608"/>
    </source>
</evidence>
<reference evidence="11 12" key="1">
    <citation type="submission" date="2023-09" db="EMBL/GenBank/DDBJ databases">
        <authorList>
            <person name="Rey-Velasco X."/>
        </authorList>
    </citation>
    <scope>NUCLEOTIDE SEQUENCE [LARGE SCALE GENOMIC DNA]</scope>
    <source>
        <strain evidence="11 12">W345</strain>
    </source>
</reference>
<evidence type="ECO:0000256" key="7">
    <source>
        <dbReference type="ARBA" id="ARBA00023136"/>
    </source>
</evidence>
<evidence type="ECO:0000256" key="5">
    <source>
        <dbReference type="ARBA" id="ARBA00022989"/>
    </source>
</evidence>
<dbReference type="HAMAP" id="MF_01043">
    <property type="entry name" value="PlsY"/>
    <property type="match status" value="1"/>
</dbReference>
<dbReference type="EMBL" id="JAVRIC010000007">
    <property type="protein sequence ID" value="MDT0497158.1"/>
    <property type="molecule type" value="Genomic_DNA"/>
</dbReference>
<evidence type="ECO:0000256" key="1">
    <source>
        <dbReference type="ARBA" id="ARBA00022475"/>
    </source>
</evidence>
<dbReference type="RefSeq" id="WP_311364550.1">
    <property type="nucleotide sequence ID" value="NZ_JAVRIC010000007.1"/>
</dbReference>
<keyword evidence="9 10" id="KW-1208">Phospholipid metabolism</keyword>
<evidence type="ECO:0000256" key="10">
    <source>
        <dbReference type="HAMAP-Rule" id="MF_01043"/>
    </source>
</evidence>
<accession>A0ABU2WI01</accession>
<evidence type="ECO:0000256" key="6">
    <source>
        <dbReference type="ARBA" id="ARBA00023098"/>
    </source>
</evidence>
<keyword evidence="2 10" id="KW-0444">Lipid biosynthesis</keyword>
<organism evidence="11 12">
    <name type="scientific">Banduia mediterranea</name>
    <dbReference type="NCBI Taxonomy" id="3075609"/>
    <lineage>
        <taxon>Bacteria</taxon>
        <taxon>Pseudomonadati</taxon>
        <taxon>Pseudomonadota</taxon>
        <taxon>Gammaproteobacteria</taxon>
        <taxon>Nevskiales</taxon>
        <taxon>Algiphilaceae</taxon>
        <taxon>Banduia</taxon>
    </lineage>
</organism>
<keyword evidence="3 10" id="KW-0808">Transferase</keyword>
<comment type="subunit">
    <text evidence="10">Probably interacts with PlsX.</text>
</comment>
<keyword evidence="6 10" id="KW-0443">Lipid metabolism</keyword>
<evidence type="ECO:0000256" key="8">
    <source>
        <dbReference type="ARBA" id="ARBA00023209"/>
    </source>
</evidence>
<keyword evidence="7 10" id="KW-0472">Membrane</keyword>
<comment type="function">
    <text evidence="10">Catalyzes the transfer of an acyl group from acyl-phosphate (acyl-PO(4)) to glycerol-3-phosphate (G3P) to form lysophosphatidic acid (LPA). This enzyme utilizes acyl-phosphate as fatty acyl donor, but not acyl-CoA or acyl-ACP.</text>
</comment>
<feature type="transmembrane region" description="Helical" evidence="10">
    <location>
        <begin position="51"/>
        <end position="76"/>
    </location>
</feature>
<comment type="catalytic activity">
    <reaction evidence="10">
        <text>an acyl phosphate + sn-glycerol 3-phosphate = a 1-acyl-sn-glycero-3-phosphate + phosphate</text>
        <dbReference type="Rhea" id="RHEA:34075"/>
        <dbReference type="ChEBI" id="CHEBI:43474"/>
        <dbReference type="ChEBI" id="CHEBI:57597"/>
        <dbReference type="ChEBI" id="CHEBI:57970"/>
        <dbReference type="ChEBI" id="CHEBI:59918"/>
        <dbReference type="EC" id="2.3.1.275"/>
    </reaction>
</comment>
<evidence type="ECO:0000256" key="2">
    <source>
        <dbReference type="ARBA" id="ARBA00022516"/>
    </source>
</evidence>
<dbReference type="SMART" id="SM01207">
    <property type="entry name" value="G3P_acyltransf"/>
    <property type="match status" value="1"/>
</dbReference>
<dbReference type="Proteomes" id="UP001254608">
    <property type="component" value="Unassembled WGS sequence"/>
</dbReference>
<name>A0ABU2WI01_9GAMM</name>
<keyword evidence="5 10" id="KW-1133">Transmembrane helix</keyword>
<feature type="transmembrane region" description="Helical" evidence="10">
    <location>
        <begin position="170"/>
        <end position="187"/>
    </location>
</feature>
<keyword evidence="11" id="KW-0012">Acyltransferase</keyword>
<dbReference type="NCBIfam" id="TIGR00023">
    <property type="entry name" value="glycerol-3-phosphate 1-O-acyltransferase PlsY"/>
    <property type="match status" value="1"/>
</dbReference>
<keyword evidence="4 10" id="KW-0812">Transmembrane</keyword>
<keyword evidence="8 10" id="KW-0594">Phospholipid biosynthesis</keyword>
<sequence length="215" mass="23241">MIELLVKVALAYLLGTAMGGLIIARLRGVDLRGSGSGNVGATNALRTQGRWFALGVLLIDMAKGIAAVTLIPALIWPFPQPIVLPNDWTAYLCGVAVSLGHIYPVWTGFRGGKGVATLAGVFVALMPQAFVWMLAGFALTILLSGYVSLASMLCGVIAIVHVLFEDASILSARGLFAILMTLLIVFTHRLNLRRLIAGNENRFEKAMLLRRWPRR</sequence>
<comment type="caution">
    <text evidence="11">The sequence shown here is derived from an EMBL/GenBank/DDBJ whole genome shotgun (WGS) entry which is preliminary data.</text>
</comment>
<gene>
    <name evidence="10 11" type="primary">plsY</name>
    <name evidence="11" type="ORF">RM530_07230</name>
</gene>
<comment type="similarity">
    <text evidence="10">Belongs to the PlsY family.</text>
</comment>
<dbReference type="InterPro" id="IPR003811">
    <property type="entry name" value="G3P_acylTferase_PlsY"/>
</dbReference>
<dbReference type="EC" id="2.3.1.275" evidence="10"/>
<evidence type="ECO:0000313" key="11">
    <source>
        <dbReference type="EMBL" id="MDT0497158.1"/>
    </source>
</evidence>
<keyword evidence="12" id="KW-1185">Reference proteome</keyword>
<comment type="pathway">
    <text evidence="10">Lipid metabolism; phospholipid metabolism.</text>
</comment>
<dbReference type="Pfam" id="PF02660">
    <property type="entry name" value="G3P_acyltransf"/>
    <property type="match status" value="1"/>
</dbReference>
<comment type="subcellular location">
    <subcellularLocation>
        <location evidence="10">Cell membrane</location>
        <topology evidence="10">Multi-pass membrane protein</topology>
    </subcellularLocation>
</comment>
<evidence type="ECO:0000256" key="3">
    <source>
        <dbReference type="ARBA" id="ARBA00022679"/>
    </source>
</evidence>
<protein>
    <recommendedName>
        <fullName evidence="10">Glycerol-3-phosphate acyltransferase</fullName>
    </recommendedName>
    <alternativeName>
        <fullName evidence="10">Acyl-PO4 G3P acyltransferase</fullName>
    </alternativeName>
    <alternativeName>
        <fullName evidence="10">Acyl-phosphate--glycerol-3-phosphate acyltransferase</fullName>
    </alternativeName>
    <alternativeName>
        <fullName evidence="10">G3P acyltransferase</fullName>
        <shortName evidence="10">GPAT</shortName>
        <ecNumber evidence="10">2.3.1.275</ecNumber>
    </alternativeName>
    <alternativeName>
        <fullName evidence="10">Lysophosphatidic acid synthase</fullName>
        <shortName evidence="10">LPA synthase</shortName>
    </alternativeName>
</protein>